<organism evidence="2 3">
    <name type="scientific">Solanum bulbocastanum</name>
    <name type="common">Wild potato</name>
    <dbReference type="NCBI Taxonomy" id="147425"/>
    <lineage>
        <taxon>Eukaryota</taxon>
        <taxon>Viridiplantae</taxon>
        <taxon>Streptophyta</taxon>
        <taxon>Embryophyta</taxon>
        <taxon>Tracheophyta</taxon>
        <taxon>Spermatophyta</taxon>
        <taxon>Magnoliopsida</taxon>
        <taxon>eudicotyledons</taxon>
        <taxon>Gunneridae</taxon>
        <taxon>Pentapetalae</taxon>
        <taxon>asterids</taxon>
        <taxon>lamiids</taxon>
        <taxon>Solanales</taxon>
        <taxon>Solanaceae</taxon>
        <taxon>Solanoideae</taxon>
        <taxon>Solaneae</taxon>
        <taxon>Solanum</taxon>
    </lineage>
</organism>
<protein>
    <recommendedName>
        <fullName evidence="1">NB-ARC domain-containing protein</fullName>
    </recommendedName>
</protein>
<gene>
    <name evidence="2" type="ORF">RDI58_015827</name>
</gene>
<feature type="domain" description="NB-ARC" evidence="1">
    <location>
        <begin position="1"/>
        <end position="44"/>
    </location>
</feature>
<dbReference type="SUPFAM" id="SSF52540">
    <property type="entry name" value="P-loop containing nucleoside triphosphate hydrolases"/>
    <property type="match status" value="1"/>
</dbReference>
<proteinExistence type="predicted"/>
<name>A0AAN8YCC3_SOLBU</name>
<evidence type="ECO:0000313" key="2">
    <source>
        <dbReference type="EMBL" id="KAK6787302.1"/>
    </source>
</evidence>
<dbReference type="Proteomes" id="UP001371456">
    <property type="component" value="Unassembled WGS sequence"/>
</dbReference>
<dbReference type="InterPro" id="IPR002182">
    <property type="entry name" value="NB-ARC"/>
</dbReference>
<evidence type="ECO:0000313" key="3">
    <source>
        <dbReference type="Proteomes" id="UP001371456"/>
    </source>
</evidence>
<comment type="caution">
    <text evidence="2">The sequence shown here is derived from an EMBL/GenBank/DDBJ whole genome shotgun (WGS) entry which is preliminary data.</text>
</comment>
<keyword evidence="3" id="KW-1185">Reference proteome</keyword>
<dbReference type="EMBL" id="JBANQN010000006">
    <property type="protein sequence ID" value="KAK6787302.1"/>
    <property type="molecule type" value="Genomic_DNA"/>
</dbReference>
<accession>A0AAN8YCC3</accession>
<reference evidence="2 3" key="1">
    <citation type="submission" date="2024-02" db="EMBL/GenBank/DDBJ databases">
        <title>de novo genome assembly of Solanum bulbocastanum strain 11H21.</title>
        <authorList>
            <person name="Hosaka A.J."/>
        </authorList>
    </citation>
    <scope>NUCLEOTIDE SEQUENCE [LARGE SCALE GENOMIC DNA]</scope>
    <source>
        <tissue evidence="2">Young leaves</tissue>
    </source>
</reference>
<sequence>MLCKSLISRRYLIVLDDIWDVEAWEDLGICFPEGDDRSRVMITT</sequence>
<dbReference type="AlphaFoldDB" id="A0AAN8YCC3"/>
<dbReference type="Pfam" id="PF00931">
    <property type="entry name" value="NB-ARC"/>
    <property type="match status" value="1"/>
</dbReference>
<evidence type="ECO:0000259" key="1">
    <source>
        <dbReference type="Pfam" id="PF00931"/>
    </source>
</evidence>
<dbReference type="Gene3D" id="3.40.50.300">
    <property type="entry name" value="P-loop containing nucleotide triphosphate hydrolases"/>
    <property type="match status" value="1"/>
</dbReference>
<dbReference type="InterPro" id="IPR027417">
    <property type="entry name" value="P-loop_NTPase"/>
</dbReference>
<dbReference type="GO" id="GO:0043531">
    <property type="term" value="F:ADP binding"/>
    <property type="evidence" value="ECO:0007669"/>
    <property type="project" value="InterPro"/>
</dbReference>